<gene>
    <name evidence="4" type="ORF">QF206_10015</name>
</gene>
<evidence type="ECO:0000256" key="2">
    <source>
        <dbReference type="SAM" id="Phobius"/>
    </source>
</evidence>
<feature type="transmembrane region" description="Helical" evidence="2">
    <location>
        <begin position="91"/>
        <end position="110"/>
    </location>
</feature>
<dbReference type="GO" id="GO:0016020">
    <property type="term" value="C:membrane"/>
    <property type="evidence" value="ECO:0007669"/>
    <property type="project" value="InterPro"/>
</dbReference>
<dbReference type="PANTHER" id="PTHR22911">
    <property type="entry name" value="ACYL-MALONYL CONDENSING ENZYME-RELATED"/>
    <property type="match status" value="1"/>
</dbReference>
<feature type="transmembrane region" description="Helical" evidence="2">
    <location>
        <begin position="174"/>
        <end position="196"/>
    </location>
</feature>
<comment type="similarity">
    <text evidence="1">Belongs to the EamA transporter family.</text>
</comment>
<dbReference type="Gene3D" id="1.10.3730.20">
    <property type="match status" value="1"/>
</dbReference>
<evidence type="ECO:0000259" key="3">
    <source>
        <dbReference type="Pfam" id="PF00892"/>
    </source>
</evidence>
<feature type="transmembrane region" description="Helical" evidence="2">
    <location>
        <begin position="232"/>
        <end position="254"/>
    </location>
</feature>
<sequence length="281" mass="28204">MTGFVLLALLASLLLGVTDFLGGTLARHLPLLTVLFFSQLTATVSVLPQIVMQPPGAEWQPALMWGVIGGVAVAVAVASLYRALAIGTMGVVAPIAALGVLVPVGAGLAAGDPIGGPLVVGLIVAVIGTVLASGPEVRNRGAGHGVKPVLLALLAALGFGVSNLTIALGSAHDVPVTLITNGGVALIVYSVALAVLRHRPRARGWLLVGALAIGLLGYAANLSFAVASQAGLLTVVAVCASLFPAVTALLGWWFHRERLKPVQIAGVVFVLAGVATIAATS</sequence>
<dbReference type="InterPro" id="IPR000620">
    <property type="entry name" value="EamA_dom"/>
</dbReference>
<comment type="caution">
    <text evidence="4">The sequence shown here is derived from an EMBL/GenBank/DDBJ whole genome shotgun (WGS) entry which is preliminary data.</text>
</comment>
<reference evidence="4 5" key="1">
    <citation type="submission" date="2023-04" db="EMBL/GenBank/DDBJ databases">
        <title>Klugiella caeni sp. nov. isolated from the sludge of biochemical tank.</title>
        <authorList>
            <person name="Geng K."/>
        </authorList>
    </citation>
    <scope>NUCLEOTIDE SEQUENCE [LARGE SCALE GENOMIC DNA]</scope>
    <source>
        <strain evidence="4 5">YN-L-19</strain>
    </source>
</reference>
<evidence type="ECO:0000313" key="4">
    <source>
        <dbReference type="EMBL" id="MDI2099295.1"/>
    </source>
</evidence>
<keyword evidence="5" id="KW-1185">Reference proteome</keyword>
<dbReference type="InterPro" id="IPR037185">
    <property type="entry name" value="EmrE-like"/>
</dbReference>
<accession>A0AAW6TB55</accession>
<feature type="transmembrane region" description="Helical" evidence="2">
    <location>
        <begin position="149"/>
        <end position="168"/>
    </location>
</feature>
<feature type="transmembrane region" description="Helical" evidence="2">
    <location>
        <begin position="205"/>
        <end position="226"/>
    </location>
</feature>
<protein>
    <submittedName>
        <fullName evidence="4">EamA family transporter</fullName>
    </submittedName>
</protein>
<organism evidence="4 5">
    <name type="scientific">Ruicaihuangia caeni</name>
    <dbReference type="NCBI Taxonomy" id="3042517"/>
    <lineage>
        <taxon>Bacteria</taxon>
        <taxon>Bacillati</taxon>
        <taxon>Actinomycetota</taxon>
        <taxon>Actinomycetes</taxon>
        <taxon>Micrococcales</taxon>
        <taxon>Microbacteriaceae</taxon>
        <taxon>Ruicaihuangia</taxon>
    </lineage>
</organism>
<feature type="transmembrane region" description="Helical" evidence="2">
    <location>
        <begin position="62"/>
        <end position="84"/>
    </location>
</feature>
<name>A0AAW6TB55_9MICO</name>
<evidence type="ECO:0000313" key="5">
    <source>
        <dbReference type="Proteomes" id="UP001321506"/>
    </source>
</evidence>
<dbReference type="EMBL" id="JASATX010000004">
    <property type="protein sequence ID" value="MDI2099295.1"/>
    <property type="molecule type" value="Genomic_DNA"/>
</dbReference>
<dbReference type="SUPFAM" id="SSF103481">
    <property type="entry name" value="Multidrug resistance efflux transporter EmrE"/>
    <property type="match status" value="1"/>
</dbReference>
<dbReference type="Proteomes" id="UP001321506">
    <property type="component" value="Unassembled WGS sequence"/>
</dbReference>
<feature type="domain" description="EamA" evidence="3">
    <location>
        <begin position="148"/>
        <end position="277"/>
    </location>
</feature>
<keyword evidence="2" id="KW-1133">Transmembrane helix</keyword>
<evidence type="ECO:0000256" key="1">
    <source>
        <dbReference type="ARBA" id="ARBA00007362"/>
    </source>
</evidence>
<proteinExistence type="inferred from homology"/>
<feature type="transmembrane region" description="Helical" evidence="2">
    <location>
        <begin position="116"/>
        <end position="137"/>
    </location>
</feature>
<keyword evidence="2" id="KW-0812">Transmembrane</keyword>
<dbReference type="Pfam" id="PF00892">
    <property type="entry name" value="EamA"/>
    <property type="match status" value="1"/>
</dbReference>
<dbReference type="AlphaFoldDB" id="A0AAW6TB55"/>
<dbReference type="PANTHER" id="PTHR22911:SF137">
    <property type="entry name" value="SOLUTE CARRIER FAMILY 35 MEMBER G2-RELATED"/>
    <property type="match status" value="1"/>
</dbReference>
<keyword evidence="2" id="KW-0472">Membrane</keyword>
<dbReference type="RefSeq" id="WP_281489087.1">
    <property type="nucleotide sequence ID" value="NZ_JASATX010000004.1"/>
</dbReference>
<feature type="transmembrane region" description="Helical" evidence="2">
    <location>
        <begin position="261"/>
        <end position="279"/>
    </location>
</feature>